<evidence type="ECO:0000313" key="3">
    <source>
        <dbReference type="Proteomes" id="UP000572907"/>
    </source>
</evidence>
<organism evidence="2 3">
    <name type="scientific">Streptomyces violarus</name>
    <dbReference type="NCBI Taxonomy" id="67380"/>
    <lineage>
        <taxon>Bacteria</taxon>
        <taxon>Bacillati</taxon>
        <taxon>Actinomycetota</taxon>
        <taxon>Actinomycetes</taxon>
        <taxon>Kitasatosporales</taxon>
        <taxon>Streptomycetaceae</taxon>
        <taxon>Streptomyces</taxon>
    </lineage>
</organism>
<sequence length="225" mass="24846">MTVHVPVAPTTTELPGRQAVPDRCGTRKPPRPRPERGSSPREGARVRELSRRQIEDRLGELGDLYADTSGGGPWAWNEARGAFLRRLAADARRPGFSLLIAETTALTGCAYGFPVRGDGPWWEGFDGYLPGSLLRLAGSGRLFAVSVILVQPWVRRQNQDRAWNLARRLQRRLLTDHDATAGVTLVNRSDARTVEALRSWGWRCIEGDTPSTSPLGPFRVLVLGT</sequence>
<evidence type="ECO:0000256" key="1">
    <source>
        <dbReference type="SAM" id="MobiDB-lite"/>
    </source>
</evidence>
<dbReference type="RefSeq" id="WP_184594229.1">
    <property type="nucleotide sequence ID" value="NZ_BMUP01000006.1"/>
</dbReference>
<feature type="compositionally biased region" description="Basic and acidic residues" evidence="1">
    <location>
        <begin position="32"/>
        <end position="48"/>
    </location>
</feature>
<dbReference type="EMBL" id="JACHXE010000004">
    <property type="protein sequence ID" value="MBB3078023.1"/>
    <property type="molecule type" value="Genomic_DNA"/>
</dbReference>
<keyword evidence="3" id="KW-1185">Reference proteome</keyword>
<proteinExistence type="predicted"/>
<dbReference type="Proteomes" id="UP000572907">
    <property type="component" value="Unassembled WGS sequence"/>
</dbReference>
<protein>
    <recommendedName>
        <fullName evidence="4">N-acetyltransferase domain-containing protein</fullName>
    </recommendedName>
</protein>
<reference evidence="2 3" key="1">
    <citation type="submission" date="2020-08" db="EMBL/GenBank/DDBJ databases">
        <title>Genomic Encyclopedia of Type Strains, Phase III (KMG-III): the genomes of soil and plant-associated and newly described type strains.</title>
        <authorList>
            <person name="Whitman W."/>
        </authorList>
    </citation>
    <scope>NUCLEOTIDE SEQUENCE [LARGE SCALE GENOMIC DNA]</scope>
    <source>
        <strain evidence="2 3">CECT 3237</strain>
    </source>
</reference>
<dbReference type="AlphaFoldDB" id="A0A7W4ZSV1"/>
<gene>
    <name evidence="2" type="ORF">FHS41_004530</name>
</gene>
<feature type="region of interest" description="Disordered" evidence="1">
    <location>
        <begin position="1"/>
        <end position="48"/>
    </location>
</feature>
<accession>A0A7W4ZSV1</accession>
<comment type="caution">
    <text evidence="2">The sequence shown here is derived from an EMBL/GenBank/DDBJ whole genome shotgun (WGS) entry which is preliminary data.</text>
</comment>
<name>A0A7W4ZSV1_9ACTN</name>
<evidence type="ECO:0008006" key="4">
    <source>
        <dbReference type="Google" id="ProtNLM"/>
    </source>
</evidence>
<evidence type="ECO:0000313" key="2">
    <source>
        <dbReference type="EMBL" id="MBB3078023.1"/>
    </source>
</evidence>